<sequence>LFNKAYDRVVSLDIGISVFKATGIFPMKPALFSEDDFVAVDEDQNQANEQASSADVALSQQLSTLTYFRLHQVAFKRS</sequence>
<accession>A0ABD2NSS6</accession>
<organism evidence="1 2">
    <name type="scientific">Cryptolaemus montrouzieri</name>
    <dbReference type="NCBI Taxonomy" id="559131"/>
    <lineage>
        <taxon>Eukaryota</taxon>
        <taxon>Metazoa</taxon>
        <taxon>Ecdysozoa</taxon>
        <taxon>Arthropoda</taxon>
        <taxon>Hexapoda</taxon>
        <taxon>Insecta</taxon>
        <taxon>Pterygota</taxon>
        <taxon>Neoptera</taxon>
        <taxon>Endopterygota</taxon>
        <taxon>Coleoptera</taxon>
        <taxon>Polyphaga</taxon>
        <taxon>Cucujiformia</taxon>
        <taxon>Coccinelloidea</taxon>
        <taxon>Coccinellidae</taxon>
        <taxon>Scymninae</taxon>
        <taxon>Scymnini</taxon>
        <taxon>Cryptolaemus</taxon>
    </lineage>
</organism>
<comment type="caution">
    <text evidence="1">The sequence shown here is derived from an EMBL/GenBank/DDBJ whole genome shotgun (WGS) entry which is preliminary data.</text>
</comment>
<protein>
    <submittedName>
        <fullName evidence="1">Uncharacterized protein</fullName>
    </submittedName>
</protein>
<evidence type="ECO:0000313" key="1">
    <source>
        <dbReference type="EMBL" id="KAL3281680.1"/>
    </source>
</evidence>
<keyword evidence="2" id="KW-1185">Reference proteome</keyword>
<dbReference type="AlphaFoldDB" id="A0ABD2NSS6"/>
<feature type="non-terminal residue" evidence="1">
    <location>
        <position position="1"/>
    </location>
</feature>
<proteinExistence type="predicted"/>
<name>A0ABD2NSS6_9CUCU</name>
<dbReference type="EMBL" id="JABFTP020000144">
    <property type="protein sequence ID" value="KAL3281680.1"/>
    <property type="molecule type" value="Genomic_DNA"/>
</dbReference>
<gene>
    <name evidence="1" type="ORF">HHI36_004886</name>
</gene>
<dbReference type="Proteomes" id="UP001516400">
    <property type="component" value="Unassembled WGS sequence"/>
</dbReference>
<evidence type="ECO:0000313" key="2">
    <source>
        <dbReference type="Proteomes" id="UP001516400"/>
    </source>
</evidence>
<reference evidence="1 2" key="1">
    <citation type="journal article" date="2021" name="BMC Biol.">
        <title>Horizontally acquired antibacterial genes associated with adaptive radiation of ladybird beetles.</title>
        <authorList>
            <person name="Li H.S."/>
            <person name="Tang X.F."/>
            <person name="Huang Y.H."/>
            <person name="Xu Z.Y."/>
            <person name="Chen M.L."/>
            <person name="Du X.Y."/>
            <person name="Qiu B.Y."/>
            <person name="Chen P.T."/>
            <person name="Zhang W."/>
            <person name="Slipinski A."/>
            <person name="Escalona H.E."/>
            <person name="Waterhouse R.M."/>
            <person name="Zwick A."/>
            <person name="Pang H."/>
        </authorList>
    </citation>
    <scope>NUCLEOTIDE SEQUENCE [LARGE SCALE GENOMIC DNA]</scope>
    <source>
        <strain evidence="1">SYSU2018</strain>
    </source>
</reference>